<dbReference type="PANTHER" id="PTHR45913">
    <property type="entry name" value="EPM2A-INTERACTING PROTEIN 1"/>
    <property type="match status" value="1"/>
</dbReference>
<dbReference type="Proteomes" id="UP000499080">
    <property type="component" value="Unassembled WGS sequence"/>
</dbReference>
<gene>
    <name evidence="2" type="ORF">AVEN_61936_1</name>
</gene>
<feature type="signal peptide" evidence="1">
    <location>
        <begin position="1"/>
        <end position="22"/>
    </location>
</feature>
<keyword evidence="3" id="KW-1185">Reference proteome</keyword>
<reference evidence="2 3" key="1">
    <citation type="journal article" date="2019" name="Sci. Rep.">
        <title>Orb-weaving spider Araneus ventricosus genome elucidates the spidroin gene catalogue.</title>
        <authorList>
            <person name="Kono N."/>
            <person name="Nakamura H."/>
            <person name="Ohtoshi R."/>
            <person name="Moran D.A.P."/>
            <person name="Shinohara A."/>
            <person name="Yoshida Y."/>
            <person name="Fujiwara M."/>
            <person name="Mori M."/>
            <person name="Tomita M."/>
            <person name="Arakawa K."/>
        </authorList>
    </citation>
    <scope>NUCLEOTIDE SEQUENCE [LARGE SCALE GENOMIC DNA]</scope>
</reference>
<comment type="caution">
    <text evidence="2">The sequence shown here is derived from an EMBL/GenBank/DDBJ whole genome shotgun (WGS) entry which is preliminary data.</text>
</comment>
<evidence type="ECO:0008006" key="4">
    <source>
        <dbReference type="Google" id="ProtNLM"/>
    </source>
</evidence>
<dbReference type="EMBL" id="BGPR01024430">
    <property type="protein sequence ID" value="GBN92534.1"/>
    <property type="molecule type" value="Genomic_DNA"/>
</dbReference>
<keyword evidence="1" id="KW-0732">Signal</keyword>
<feature type="chain" id="PRO_5021337888" description="CLIP domain-containing serine protease" evidence="1">
    <location>
        <begin position="23"/>
        <end position="232"/>
    </location>
</feature>
<proteinExistence type="predicted"/>
<sequence>MSRIETAALSLTFVLFLRCGMSLTVCQGRNVVVKALAHISISVDRPVPDEKESGNIHTGRCPHDTDKQPICCRPLLLSSPTRQNIYSYIKTYNPIVPCTNTDFGSLSKCRRRSDFNSILIGFSKWTSEWLKTGSLKISASRTEIRTTDLAAMEITVDRQDDNHELQRPTDWSVQMDESTDVSDLSILLVIARYLNVNDLEENFLLCYPLTKRCTGEDIFNAIQGYFCENEMD</sequence>
<dbReference type="PANTHER" id="PTHR45913:SF5">
    <property type="entry name" value="GENERAL TRANSCRIPTION FACTOR II-I REPEAT DOMAIN-CONTAINING PROTEIN 2A-LIKE PROTEIN"/>
    <property type="match status" value="1"/>
</dbReference>
<dbReference type="OrthoDB" id="6435379at2759"/>
<evidence type="ECO:0000313" key="3">
    <source>
        <dbReference type="Proteomes" id="UP000499080"/>
    </source>
</evidence>
<organism evidence="2 3">
    <name type="scientific">Araneus ventricosus</name>
    <name type="common">Orbweaver spider</name>
    <name type="synonym">Epeira ventricosa</name>
    <dbReference type="NCBI Taxonomy" id="182803"/>
    <lineage>
        <taxon>Eukaryota</taxon>
        <taxon>Metazoa</taxon>
        <taxon>Ecdysozoa</taxon>
        <taxon>Arthropoda</taxon>
        <taxon>Chelicerata</taxon>
        <taxon>Arachnida</taxon>
        <taxon>Araneae</taxon>
        <taxon>Araneomorphae</taxon>
        <taxon>Entelegynae</taxon>
        <taxon>Araneoidea</taxon>
        <taxon>Araneidae</taxon>
        <taxon>Araneus</taxon>
    </lineage>
</organism>
<dbReference type="AlphaFoldDB" id="A0A4Y2SW25"/>
<name>A0A4Y2SW25_ARAVE</name>
<accession>A0A4Y2SW25</accession>
<protein>
    <recommendedName>
        <fullName evidence="4">CLIP domain-containing serine protease</fullName>
    </recommendedName>
</protein>
<evidence type="ECO:0000256" key="1">
    <source>
        <dbReference type="SAM" id="SignalP"/>
    </source>
</evidence>
<evidence type="ECO:0000313" key="2">
    <source>
        <dbReference type="EMBL" id="GBN92534.1"/>
    </source>
</evidence>